<dbReference type="Proteomes" id="UP000738359">
    <property type="component" value="Unassembled WGS sequence"/>
</dbReference>
<gene>
    <name evidence="1" type="ORF">BGZ70_010405</name>
</gene>
<keyword evidence="2" id="KW-1185">Reference proteome</keyword>
<accession>A0A9P6LZN5</accession>
<sequence length="88" mass="10121">MGSRGYERLTSFADAERRALHEELDKLQHRCDNFYYGFGSSWHTITLALAYSLYHNMTLVIPNEHAPFIPITSCTEADMERSFASHPP</sequence>
<dbReference type="EMBL" id="JAAAHY010000937">
    <property type="protein sequence ID" value="KAF9954962.1"/>
    <property type="molecule type" value="Genomic_DNA"/>
</dbReference>
<proteinExistence type="predicted"/>
<dbReference type="AlphaFoldDB" id="A0A9P6LZN5"/>
<protein>
    <submittedName>
        <fullName evidence="1">Uncharacterized protein</fullName>
    </submittedName>
</protein>
<evidence type="ECO:0000313" key="2">
    <source>
        <dbReference type="Proteomes" id="UP000738359"/>
    </source>
</evidence>
<comment type="caution">
    <text evidence="1">The sequence shown here is derived from an EMBL/GenBank/DDBJ whole genome shotgun (WGS) entry which is preliminary data.</text>
</comment>
<reference evidence="1" key="1">
    <citation type="journal article" date="2020" name="Fungal Divers.">
        <title>Resolving the Mortierellaceae phylogeny through synthesis of multi-gene phylogenetics and phylogenomics.</title>
        <authorList>
            <person name="Vandepol N."/>
            <person name="Liber J."/>
            <person name="Desiro A."/>
            <person name="Na H."/>
            <person name="Kennedy M."/>
            <person name="Barry K."/>
            <person name="Grigoriev I.V."/>
            <person name="Miller A.N."/>
            <person name="O'Donnell K."/>
            <person name="Stajich J.E."/>
            <person name="Bonito G."/>
        </authorList>
    </citation>
    <scope>NUCLEOTIDE SEQUENCE</scope>
    <source>
        <strain evidence="1">CK1249</strain>
    </source>
</reference>
<organism evidence="1 2">
    <name type="scientific">Mortierella alpina</name>
    <name type="common">Oleaginous fungus</name>
    <name type="synonym">Mortierella renispora</name>
    <dbReference type="NCBI Taxonomy" id="64518"/>
    <lineage>
        <taxon>Eukaryota</taxon>
        <taxon>Fungi</taxon>
        <taxon>Fungi incertae sedis</taxon>
        <taxon>Mucoromycota</taxon>
        <taxon>Mortierellomycotina</taxon>
        <taxon>Mortierellomycetes</taxon>
        <taxon>Mortierellales</taxon>
        <taxon>Mortierellaceae</taxon>
        <taxon>Mortierella</taxon>
    </lineage>
</organism>
<feature type="non-terminal residue" evidence="1">
    <location>
        <position position="88"/>
    </location>
</feature>
<evidence type="ECO:0000313" key="1">
    <source>
        <dbReference type="EMBL" id="KAF9954962.1"/>
    </source>
</evidence>
<name>A0A9P6LZN5_MORAP</name>
<dbReference type="OrthoDB" id="2014825at2759"/>